<accession>X6NHF5</accession>
<name>X6NHF5_RETFI</name>
<feature type="compositionally biased region" description="Polar residues" evidence="1">
    <location>
        <begin position="47"/>
        <end position="74"/>
    </location>
</feature>
<dbReference type="Proteomes" id="UP000023152">
    <property type="component" value="Unassembled WGS sequence"/>
</dbReference>
<feature type="compositionally biased region" description="Acidic residues" evidence="1">
    <location>
        <begin position="1"/>
        <end position="11"/>
    </location>
</feature>
<protein>
    <submittedName>
        <fullName evidence="2">Uncharacterized protein</fullName>
    </submittedName>
</protein>
<dbReference type="EMBL" id="ASPP01008305">
    <property type="protein sequence ID" value="ETO25755.1"/>
    <property type="molecule type" value="Genomic_DNA"/>
</dbReference>
<evidence type="ECO:0000313" key="3">
    <source>
        <dbReference type="Proteomes" id="UP000023152"/>
    </source>
</evidence>
<gene>
    <name evidence="2" type="ORF">RFI_11382</name>
</gene>
<feature type="non-terminal residue" evidence="2">
    <location>
        <position position="1"/>
    </location>
</feature>
<keyword evidence="3" id="KW-1185">Reference proteome</keyword>
<dbReference type="AlphaFoldDB" id="X6NHF5"/>
<evidence type="ECO:0000313" key="2">
    <source>
        <dbReference type="EMBL" id="ETO25755.1"/>
    </source>
</evidence>
<evidence type="ECO:0000256" key="1">
    <source>
        <dbReference type="SAM" id="MobiDB-lite"/>
    </source>
</evidence>
<reference evidence="2 3" key="1">
    <citation type="journal article" date="2013" name="Curr. Biol.">
        <title>The Genome of the Foraminiferan Reticulomyxa filosa.</title>
        <authorList>
            <person name="Glockner G."/>
            <person name="Hulsmann N."/>
            <person name="Schleicher M."/>
            <person name="Noegel A.A."/>
            <person name="Eichinger L."/>
            <person name="Gallinger C."/>
            <person name="Pawlowski J."/>
            <person name="Sierra R."/>
            <person name="Euteneuer U."/>
            <person name="Pillet L."/>
            <person name="Moustafa A."/>
            <person name="Platzer M."/>
            <person name="Groth M."/>
            <person name="Szafranski K."/>
            <person name="Schliwa M."/>
        </authorList>
    </citation>
    <scope>NUCLEOTIDE SEQUENCE [LARGE SCALE GENOMIC DNA]</scope>
</reference>
<organism evidence="2 3">
    <name type="scientific">Reticulomyxa filosa</name>
    <dbReference type="NCBI Taxonomy" id="46433"/>
    <lineage>
        <taxon>Eukaryota</taxon>
        <taxon>Sar</taxon>
        <taxon>Rhizaria</taxon>
        <taxon>Retaria</taxon>
        <taxon>Foraminifera</taxon>
        <taxon>Monothalamids</taxon>
        <taxon>Reticulomyxidae</taxon>
        <taxon>Reticulomyxa</taxon>
    </lineage>
</organism>
<proteinExistence type="predicted"/>
<comment type="caution">
    <text evidence="2">The sequence shown here is derived from an EMBL/GenBank/DDBJ whole genome shotgun (WGS) entry which is preliminary data.</text>
</comment>
<sequence length="346" mass="39872">EEEEEEEEEEKDAQQSLAVHKRLNNVEMSPSFATDGKGRHKEKDSRSAPSRSGVSPNSPMETESNQRTYPLVNTSKHKQASRHTLQANPVHPVSRNETDNPLSSATTTTGVILSPVHSSNSQPLHFPVANPFQKDNKAKANTDTNVNVNSMNYDNGDNDGNQGFNGNPFTHVEKMIVANDPSEHKVVSNRRLLKQLHRAQNPKEWATVQLHHSHNHYHYYQYHRHQRRKLRHVIKKKGSQFFEDLLQVRYLDKNHHKLLSGHCLEVLYELCRGDTEDHQTKTMLNKVGAIEFVLSICTQHVDSDVSILQKCCCVLEIMLYNHALNVQSFIRVRNGLFFFFFFFFFF</sequence>
<feature type="region of interest" description="Disordered" evidence="1">
    <location>
        <begin position="1"/>
        <end position="107"/>
    </location>
</feature>